<keyword evidence="2" id="KW-0472">Membrane</keyword>
<keyword evidence="2" id="KW-1133">Transmembrane helix</keyword>
<evidence type="ECO:0000313" key="4">
    <source>
        <dbReference type="EMBL" id="RHZ05635.1"/>
    </source>
</evidence>
<feature type="transmembrane region" description="Helical" evidence="2">
    <location>
        <begin position="127"/>
        <end position="149"/>
    </location>
</feature>
<dbReference type="VEuPathDB" id="FungiDB:H257_09126"/>
<dbReference type="EMBL" id="QUTH01007030">
    <property type="protein sequence ID" value="RHZ05635.1"/>
    <property type="molecule type" value="Genomic_DNA"/>
</dbReference>
<proteinExistence type="predicted"/>
<protein>
    <submittedName>
        <fullName evidence="3">Uncharacterized protein</fullName>
    </submittedName>
</protein>
<dbReference type="Proteomes" id="UP000285430">
    <property type="component" value="Unassembled WGS sequence"/>
</dbReference>
<evidence type="ECO:0000313" key="5">
    <source>
        <dbReference type="Proteomes" id="UP000285430"/>
    </source>
</evidence>
<accession>A0A3R7A0Z7</accession>
<dbReference type="Proteomes" id="UP000285712">
    <property type="component" value="Unassembled WGS sequence"/>
</dbReference>
<keyword evidence="2" id="KW-0812">Transmembrane</keyword>
<comment type="caution">
    <text evidence="3">The sequence shown here is derived from an EMBL/GenBank/DDBJ whole genome shotgun (WGS) entry which is preliminary data.</text>
</comment>
<evidence type="ECO:0000313" key="3">
    <source>
        <dbReference type="EMBL" id="RHY89079.1"/>
    </source>
</evidence>
<feature type="transmembrane region" description="Helical" evidence="2">
    <location>
        <begin position="181"/>
        <end position="203"/>
    </location>
</feature>
<evidence type="ECO:0000256" key="1">
    <source>
        <dbReference type="SAM" id="MobiDB-lite"/>
    </source>
</evidence>
<dbReference type="EMBL" id="QUTG01004140">
    <property type="protein sequence ID" value="RHY89079.1"/>
    <property type="molecule type" value="Genomic_DNA"/>
</dbReference>
<dbReference type="AlphaFoldDB" id="A0A3R7A0Z7"/>
<evidence type="ECO:0000313" key="6">
    <source>
        <dbReference type="Proteomes" id="UP000285712"/>
    </source>
</evidence>
<evidence type="ECO:0000256" key="2">
    <source>
        <dbReference type="SAM" id="Phobius"/>
    </source>
</evidence>
<reference evidence="5 6" key="1">
    <citation type="submission" date="2018-08" db="EMBL/GenBank/DDBJ databases">
        <title>Aphanomyces genome sequencing and annotation.</title>
        <authorList>
            <person name="Minardi D."/>
            <person name="Oidtmann B."/>
            <person name="Van Der Giezen M."/>
            <person name="Studholme D.J."/>
        </authorList>
    </citation>
    <scope>NUCLEOTIDE SEQUENCE [LARGE SCALE GENOMIC DNA]</scope>
    <source>
        <strain evidence="4 5">Da</strain>
        <strain evidence="3 6">Sv</strain>
    </source>
</reference>
<gene>
    <name evidence="3" type="ORF">DYB35_008055</name>
    <name evidence="4" type="ORF">DYB37_008467</name>
</gene>
<feature type="region of interest" description="Disordered" evidence="1">
    <location>
        <begin position="234"/>
        <end position="256"/>
    </location>
</feature>
<sequence>MVSAHWMGQRGDIGTAEYVQGIGLWANYTARRGDDWFDPGNSFWLPIQQTAVEFYQGQCASYQYPDCSLLGSGEYQKQLCQVLSVHCGTPLLTIQLMMSLAAGLSIVVLLWVVVMVAYKHRTSTEDYVVGLCVFTAILQMAVVGCWYLFVYTPILKTAFYADQLSRCRDNSKGRTCWSIQVAPYATLVASGLYCALTVALTSLSGLKARRYKVVVQDHCRKVLADTDARAMRESTASTVRGSEDSVISRDSIAPAS</sequence>
<name>A0A3R7A0Z7_APHAT</name>
<feature type="transmembrane region" description="Helical" evidence="2">
    <location>
        <begin position="96"/>
        <end position="118"/>
    </location>
</feature>
<organism evidence="3 6">
    <name type="scientific">Aphanomyces astaci</name>
    <name type="common">Crayfish plague agent</name>
    <dbReference type="NCBI Taxonomy" id="112090"/>
    <lineage>
        <taxon>Eukaryota</taxon>
        <taxon>Sar</taxon>
        <taxon>Stramenopiles</taxon>
        <taxon>Oomycota</taxon>
        <taxon>Saprolegniomycetes</taxon>
        <taxon>Saprolegniales</taxon>
        <taxon>Verrucalvaceae</taxon>
        <taxon>Aphanomyces</taxon>
    </lineage>
</organism>